<reference evidence="1" key="1">
    <citation type="submission" date="2021-02" db="EMBL/GenBank/DDBJ databases">
        <authorList>
            <person name="Dougan E. K."/>
            <person name="Rhodes N."/>
            <person name="Thang M."/>
            <person name="Chan C."/>
        </authorList>
    </citation>
    <scope>NUCLEOTIDE SEQUENCE</scope>
</reference>
<dbReference type="EMBL" id="CAJNJA010016209">
    <property type="protein sequence ID" value="CAE7376620.1"/>
    <property type="molecule type" value="Genomic_DNA"/>
</dbReference>
<evidence type="ECO:0000313" key="1">
    <source>
        <dbReference type="EMBL" id="CAE7376620.1"/>
    </source>
</evidence>
<protein>
    <recommendedName>
        <fullName evidence="3">FCP1 homology domain-containing protein</fullName>
    </recommendedName>
</protein>
<dbReference type="AlphaFoldDB" id="A0A812Q8Y6"/>
<proteinExistence type="predicted"/>
<evidence type="ECO:0008006" key="3">
    <source>
        <dbReference type="Google" id="ProtNLM"/>
    </source>
</evidence>
<evidence type="ECO:0000313" key="2">
    <source>
        <dbReference type="Proteomes" id="UP000601435"/>
    </source>
</evidence>
<keyword evidence="2" id="KW-1185">Reference proteome</keyword>
<feature type="non-terminal residue" evidence="1">
    <location>
        <position position="1"/>
    </location>
</feature>
<organism evidence="1 2">
    <name type="scientific">Symbiodinium necroappetens</name>
    <dbReference type="NCBI Taxonomy" id="1628268"/>
    <lineage>
        <taxon>Eukaryota</taxon>
        <taxon>Sar</taxon>
        <taxon>Alveolata</taxon>
        <taxon>Dinophyceae</taxon>
        <taxon>Suessiales</taxon>
        <taxon>Symbiodiniaceae</taxon>
        <taxon>Symbiodinium</taxon>
    </lineage>
</organism>
<comment type="caution">
    <text evidence="1">The sequence shown here is derived from an EMBL/GenBank/DDBJ whole genome shotgun (WGS) entry which is preliminary data.</text>
</comment>
<sequence length="146" mass="16376">MSVDRVVAPRGNRVCKGEGQLFAAVLFLDIDGVLHPVDAEEDEFFGGPQMEQLHRIVEASGAQVVLSSTWRLSPVHMRQATERLEAVSMLLKPQGKTPNLQHHGRAAEIRAWLDDHPCERWVAIDDLPLDEELPAEHVVRTEPFRG</sequence>
<dbReference type="OrthoDB" id="410307at2759"/>
<gene>
    <name evidence="1" type="ORF">SNEC2469_LOCUS10163</name>
</gene>
<name>A0A812Q8Y6_9DINO</name>
<dbReference type="Pfam" id="PF18143">
    <property type="entry name" value="HAD_SAK_2"/>
    <property type="match status" value="1"/>
</dbReference>
<dbReference type="Proteomes" id="UP000601435">
    <property type="component" value="Unassembled WGS sequence"/>
</dbReference>
<accession>A0A812Q8Y6</accession>